<evidence type="ECO:0000313" key="7">
    <source>
        <dbReference type="Proteomes" id="UP000231501"/>
    </source>
</evidence>
<feature type="non-terminal residue" evidence="6">
    <location>
        <position position="1"/>
    </location>
</feature>
<keyword evidence="1" id="KW-1003">Cell membrane</keyword>
<keyword evidence="2 5" id="KW-0812">Transmembrane</keyword>
<evidence type="ECO:0000256" key="1">
    <source>
        <dbReference type="ARBA" id="ARBA00022475"/>
    </source>
</evidence>
<sequence>FGLIWLLVFQLAATNPIDTPSFLQWMADLGPWNYAIAFAFMITGLLLTMRWR</sequence>
<keyword evidence="6" id="KW-0131">Cell cycle</keyword>
<organism evidence="6 7">
    <name type="scientific">Roseateles chitinivorans</name>
    <dbReference type="NCBI Taxonomy" id="2917965"/>
    <lineage>
        <taxon>Bacteria</taxon>
        <taxon>Pseudomonadati</taxon>
        <taxon>Pseudomonadota</taxon>
        <taxon>Betaproteobacteria</taxon>
        <taxon>Burkholderiales</taxon>
        <taxon>Sphaerotilaceae</taxon>
        <taxon>Roseateles</taxon>
    </lineage>
</organism>
<evidence type="ECO:0000256" key="3">
    <source>
        <dbReference type="ARBA" id="ARBA00022989"/>
    </source>
</evidence>
<evidence type="ECO:0000256" key="5">
    <source>
        <dbReference type="SAM" id="Phobius"/>
    </source>
</evidence>
<dbReference type="Proteomes" id="UP000231501">
    <property type="component" value="Unassembled WGS sequence"/>
</dbReference>
<accession>A0A2G9C202</accession>
<feature type="transmembrane region" description="Helical" evidence="5">
    <location>
        <begin position="32"/>
        <end position="49"/>
    </location>
</feature>
<protein>
    <submittedName>
        <fullName evidence="6">Cell division protein CrgA</fullName>
    </submittedName>
</protein>
<evidence type="ECO:0000313" key="6">
    <source>
        <dbReference type="EMBL" id="PIM50402.1"/>
    </source>
</evidence>
<dbReference type="EMBL" id="PEOG01000190">
    <property type="protein sequence ID" value="PIM50402.1"/>
    <property type="molecule type" value="Genomic_DNA"/>
</dbReference>
<comment type="caution">
    <text evidence="6">The sequence shown here is derived from an EMBL/GenBank/DDBJ whole genome shotgun (WGS) entry which is preliminary data.</text>
</comment>
<dbReference type="InterPro" id="IPR009619">
    <property type="entry name" value="CrgA"/>
</dbReference>
<dbReference type="Pfam" id="PF06781">
    <property type="entry name" value="CrgA"/>
    <property type="match status" value="1"/>
</dbReference>
<dbReference type="GO" id="GO:0051301">
    <property type="term" value="P:cell division"/>
    <property type="evidence" value="ECO:0007669"/>
    <property type="project" value="UniProtKB-KW"/>
</dbReference>
<keyword evidence="6" id="KW-0132">Cell division</keyword>
<gene>
    <name evidence="6" type="ORF">CS062_25220</name>
</gene>
<reference evidence="6 7" key="1">
    <citation type="submission" date="2017-11" db="EMBL/GenBank/DDBJ databases">
        <title>Draft genome sequence of Mitsuaria sp. HWN-4.</title>
        <authorList>
            <person name="Gundlapally S.R."/>
        </authorList>
    </citation>
    <scope>NUCLEOTIDE SEQUENCE [LARGE SCALE GENOMIC DNA]</scope>
    <source>
        <strain evidence="6 7">HWN-4</strain>
    </source>
</reference>
<dbReference type="AlphaFoldDB" id="A0A2G9C202"/>
<keyword evidence="3 5" id="KW-1133">Transmembrane helix</keyword>
<name>A0A2G9C202_9BURK</name>
<proteinExistence type="predicted"/>
<evidence type="ECO:0000256" key="4">
    <source>
        <dbReference type="ARBA" id="ARBA00023136"/>
    </source>
</evidence>
<keyword evidence="4 5" id="KW-0472">Membrane</keyword>
<evidence type="ECO:0000256" key="2">
    <source>
        <dbReference type="ARBA" id="ARBA00022692"/>
    </source>
</evidence>
<keyword evidence="7" id="KW-1185">Reference proteome</keyword>